<dbReference type="Proteomes" id="UP000283269">
    <property type="component" value="Unassembled WGS sequence"/>
</dbReference>
<reference evidence="1 2" key="1">
    <citation type="journal article" date="2018" name="Evol. Lett.">
        <title>Horizontal gene cluster transfer increased hallucinogenic mushroom diversity.</title>
        <authorList>
            <person name="Reynolds H.T."/>
            <person name="Vijayakumar V."/>
            <person name="Gluck-Thaler E."/>
            <person name="Korotkin H.B."/>
            <person name="Matheny P.B."/>
            <person name="Slot J.C."/>
        </authorList>
    </citation>
    <scope>NUCLEOTIDE SEQUENCE [LARGE SCALE GENOMIC DNA]</scope>
    <source>
        <strain evidence="1 2">2631</strain>
    </source>
</reference>
<sequence length="1058" mass="121550">MAFFESTRATSFPTSSPPVSKLTEDILWLVFMINTVNSEPIDNNQDESSDLDHLPLNTTRISSQVCRAWRHVLLKTSSIWARLLDWRSLNQETDHWRNEVLRRTGTTLLWIGGCDDDHEEPKDSTLLFFHRLVVDHWERIERLSPFPTQYERIEGLQDVVQRQAPNLEVFTFPDSPRDYHEFKGSMFAGHAPRLKIFHAMGTRCDLDTVWMSNIRELSLGRLFNNKKVCHVLTHLPRLESLELDNHTIIDGYRSPRIHLPNLRTLKLWGCIPYLRDIEPGPGCALFLWKELQTDHLDSYEQSISKILHSYLFFHSVERIYLECRKSVFILSERQVLRARQHRPKEEMFDIALFPSPESCNDVLEGLLSALASSLFSTITDLTLSCDVLESRVSLSFKRFISFFSAMENLWVDENDIPVLLQDGMTDPDPLLFPSLQTLVVLGLSPPDGKICWIAPLDQLLTLRRDLGSPVTTVDLTQFCLSEMTRNLDSLDEFSGMKVQLTKTTNSTTTMSNDRIATSSVGDMNHVASVCKLTEDLLWRIFMANANNPDILTPYQYNVKGLTPRPLEITRLSSQVCREWRAVILGSTAIWGRLIDFVSFDLKSEHWRDEVISRSGTSSLLWVIDGEMSTYVGAPRTSASRSFLLEFIDNHWERIEKIFVNRWTGEDWGFMCRPAPYLKTLEIHSMYDSQSSTQSSDIPGTFFAGHAPRLSVFHTTGAHCDLSMDWMANLCRLTLGGGFKNQDVFDTLSNLPLLESLDLYGHVSVIDYQPPIIHLRHLHTMNLDTCLEYARSIRPPPGCSFRFRENRDTILSKLSHETEIGKIYQSYMDVHRPRSLSLMCTKRRFVFHSGIFSVKERPQEIPEMELNFTSHAGIPIHSVENLFQTCNSPHLSDATRISVKILHPRPGLLAALKTFASSLTSIHCLQVDEDTLNILLDWDQDATFSTIIFPRLQTLKMSHLLHNVDHGDSIPFKPLLERFLAQRQRMGAPIQTLDLTYYDDILFWQLAATRNLESLEEFAGMKVLYRMKKDPRTIFDYECGSGHPEMLRFGPSYHSYGDL</sequence>
<gene>
    <name evidence="1" type="ORF">CVT25_015689</name>
</gene>
<dbReference type="SUPFAM" id="SSF52047">
    <property type="entry name" value="RNI-like"/>
    <property type="match status" value="1"/>
</dbReference>
<accession>A0A409XJL7</accession>
<evidence type="ECO:0000313" key="1">
    <source>
        <dbReference type="EMBL" id="PPQ90963.1"/>
    </source>
</evidence>
<keyword evidence="2" id="KW-1185">Reference proteome</keyword>
<dbReference type="PANTHER" id="PTHR38926">
    <property type="entry name" value="F-BOX DOMAIN CONTAINING PROTEIN, EXPRESSED"/>
    <property type="match status" value="1"/>
</dbReference>
<comment type="caution">
    <text evidence="1">The sequence shown here is derived from an EMBL/GenBank/DDBJ whole genome shotgun (WGS) entry which is preliminary data.</text>
</comment>
<dbReference type="InParanoid" id="A0A409XJL7"/>
<organism evidence="1 2">
    <name type="scientific">Psilocybe cyanescens</name>
    <dbReference type="NCBI Taxonomy" id="93625"/>
    <lineage>
        <taxon>Eukaryota</taxon>
        <taxon>Fungi</taxon>
        <taxon>Dikarya</taxon>
        <taxon>Basidiomycota</taxon>
        <taxon>Agaricomycotina</taxon>
        <taxon>Agaricomycetes</taxon>
        <taxon>Agaricomycetidae</taxon>
        <taxon>Agaricales</taxon>
        <taxon>Agaricineae</taxon>
        <taxon>Strophariaceae</taxon>
        <taxon>Psilocybe</taxon>
    </lineage>
</organism>
<dbReference type="SUPFAM" id="SSF52058">
    <property type="entry name" value="L domain-like"/>
    <property type="match status" value="1"/>
</dbReference>
<name>A0A409XJL7_PSICY</name>
<dbReference type="EMBL" id="NHYD01001500">
    <property type="protein sequence ID" value="PPQ90963.1"/>
    <property type="molecule type" value="Genomic_DNA"/>
</dbReference>
<dbReference type="OrthoDB" id="3058706at2759"/>
<dbReference type="PANTHER" id="PTHR38926:SF5">
    <property type="entry name" value="F-BOX AND LEUCINE-RICH REPEAT PROTEIN 6"/>
    <property type="match status" value="1"/>
</dbReference>
<protein>
    <recommendedName>
        <fullName evidence="3">F-box domain-containing protein</fullName>
    </recommendedName>
</protein>
<evidence type="ECO:0008006" key="3">
    <source>
        <dbReference type="Google" id="ProtNLM"/>
    </source>
</evidence>
<proteinExistence type="predicted"/>
<evidence type="ECO:0000313" key="2">
    <source>
        <dbReference type="Proteomes" id="UP000283269"/>
    </source>
</evidence>
<dbReference type="AlphaFoldDB" id="A0A409XJL7"/>